<keyword evidence="8" id="KW-1185">Reference proteome</keyword>
<evidence type="ECO:0000256" key="6">
    <source>
        <dbReference type="SAM" id="MobiDB-lite"/>
    </source>
</evidence>
<comment type="subunit">
    <text evidence="5">Binds to RNA polymerase II (RNAPII).</text>
</comment>
<name>A0ABP9XR97_9FUNG</name>
<comment type="caution">
    <text evidence="7">The sequence shown here is derived from an EMBL/GenBank/DDBJ whole genome shotgun (WGS) entry which is preliminary data.</text>
</comment>
<comment type="function">
    <text evidence="5">Small GTPase required for proper nuclear import of RNA polymerase II and III (RNAPII and RNAPIII). May act at an RNAP assembly step prior to nuclear import.</text>
</comment>
<dbReference type="Pfam" id="PF03029">
    <property type="entry name" value="ATP_bind_1"/>
    <property type="match status" value="1"/>
</dbReference>
<evidence type="ECO:0000256" key="4">
    <source>
        <dbReference type="ARBA" id="ARBA00023134"/>
    </source>
</evidence>
<feature type="compositionally biased region" description="Basic residues" evidence="6">
    <location>
        <begin position="60"/>
        <end position="71"/>
    </location>
</feature>
<feature type="compositionally biased region" description="Basic and acidic residues" evidence="6">
    <location>
        <begin position="72"/>
        <end position="86"/>
    </location>
</feature>
<evidence type="ECO:0000256" key="3">
    <source>
        <dbReference type="ARBA" id="ARBA00022801"/>
    </source>
</evidence>
<evidence type="ECO:0000313" key="8">
    <source>
        <dbReference type="Proteomes" id="UP001476247"/>
    </source>
</evidence>
<protein>
    <recommendedName>
        <fullName evidence="5">GPN-loop GTPase 3</fullName>
    </recommendedName>
</protein>
<evidence type="ECO:0000256" key="5">
    <source>
        <dbReference type="RuleBase" id="RU365059"/>
    </source>
</evidence>
<dbReference type="EMBL" id="BAABUJ010000007">
    <property type="protein sequence ID" value="GAA5797292.1"/>
    <property type="molecule type" value="Genomic_DNA"/>
</dbReference>
<organism evidence="7 8">
    <name type="scientific">Helicostylum pulchrum</name>
    <dbReference type="NCBI Taxonomy" id="562976"/>
    <lineage>
        <taxon>Eukaryota</taxon>
        <taxon>Fungi</taxon>
        <taxon>Fungi incertae sedis</taxon>
        <taxon>Mucoromycota</taxon>
        <taxon>Mucoromycotina</taxon>
        <taxon>Mucoromycetes</taxon>
        <taxon>Mucorales</taxon>
        <taxon>Mucorineae</taxon>
        <taxon>Mucoraceae</taxon>
        <taxon>Helicostylum</taxon>
    </lineage>
</organism>
<dbReference type="InterPro" id="IPR027417">
    <property type="entry name" value="P-loop_NTPase"/>
</dbReference>
<dbReference type="Gene3D" id="3.40.50.300">
    <property type="entry name" value="P-loop containing nucleotide triphosphate hydrolases"/>
    <property type="match status" value="1"/>
</dbReference>
<dbReference type="PANTHER" id="PTHR21231">
    <property type="entry name" value="XPA-BINDING PROTEIN 1-RELATED"/>
    <property type="match status" value="1"/>
</dbReference>
<dbReference type="Proteomes" id="UP001476247">
    <property type="component" value="Unassembled WGS sequence"/>
</dbReference>
<gene>
    <name evidence="7" type="ORF">HPULCUR_002673</name>
</gene>
<feature type="region of interest" description="Disordered" evidence="6">
    <location>
        <begin position="43"/>
        <end position="88"/>
    </location>
</feature>
<evidence type="ECO:0000256" key="2">
    <source>
        <dbReference type="ARBA" id="ARBA00022741"/>
    </source>
</evidence>
<evidence type="ECO:0000313" key="7">
    <source>
        <dbReference type="EMBL" id="GAA5797292.1"/>
    </source>
</evidence>
<accession>A0ABP9XR97</accession>
<dbReference type="PANTHER" id="PTHR21231:SF7">
    <property type="entry name" value="GPN-LOOP GTPASE 3"/>
    <property type="match status" value="1"/>
</dbReference>
<proteinExistence type="inferred from homology"/>
<sequence length="125" mass="14354">MTSKYFSGVLSAMSAMVNLEIPHVNVMTKMDLIEGDYGNKAMEEDEEDGFDDGTESSVEKKRRKQKRRRRLMEKAMTDREMDRYLEPDPLLMTEEAGNVLDGEQPSSRSLKFQALNQAIVQLVKF</sequence>
<keyword evidence="2 5" id="KW-0547">Nucleotide-binding</keyword>
<evidence type="ECO:0000256" key="1">
    <source>
        <dbReference type="ARBA" id="ARBA00005290"/>
    </source>
</evidence>
<keyword evidence="3 5" id="KW-0378">Hydrolase</keyword>
<comment type="similarity">
    <text evidence="1 5">Belongs to the GPN-loop GTPase family.</text>
</comment>
<feature type="compositionally biased region" description="Acidic residues" evidence="6">
    <location>
        <begin position="43"/>
        <end position="54"/>
    </location>
</feature>
<keyword evidence="4 5" id="KW-0342">GTP-binding</keyword>
<reference evidence="7 8" key="1">
    <citation type="submission" date="2024-04" db="EMBL/GenBank/DDBJ databases">
        <title>genome sequences of Mucor flavus KT1a and Helicostylum pulchrum KT1b strains isolation_sourced from the surface of a dry-aged beef.</title>
        <authorList>
            <person name="Toyotome T."/>
            <person name="Hosono M."/>
            <person name="Torimaru M."/>
            <person name="Fukuda K."/>
            <person name="Mikami N."/>
        </authorList>
    </citation>
    <scope>NUCLEOTIDE SEQUENCE [LARGE SCALE GENOMIC DNA]</scope>
    <source>
        <strain evidence="7 8">KT1b</strain>
    </source>
</reference>
<dbReference type="InterPro" id="IPR004130">
    <property type="entry name" value="Gpn"/>
</dbReference>